<evidence type="ECO:0000313" key="4">
    <source>
        <dbReference type="Proteomes" id="UP000007110"/>
    </source>
</evidence>
<accession>A0A7M7TGN0</accession>
<dbReference type="OrthoDB" id="167398at2759"/>
<feature type="region of interest" description="Disordered" evidence="1">
    <location>
        <begin position="520"/>
        <end position="551"/>
    </location>
</feature>
<proteinExistence type="predicted"/>
<dbReference type="KEGG" id="spu:580128"/>
<feature type="region of interest" description="Disordered" evidence="1">
    <location>
        <begin position="132"/>
        <end position="167"/>
    </location>
</feature>
<keyword evidence="4" id="KW-1185">Reference proteome</keyword>
<dbReference type="AlphaFoldDB" id="A0A7M7TGN0"/>
<dbReference type="GeneID" id="580128"/>
<evidence type="ECO:0000256" key="2">
    <source>
        <dbReference type="SAM" id="SignalP"/>
    </source>
</evidence>
<keyword evidence="2" id="KW-0732">Signal</keyword>
<organism evidence="3 4">
    <name type="scientific">Strongylocentrotus purpuratus</name>
    <name type="common">Purple sea urchin</name>
    <dbReference type="NCBI Taxonomy" id="7668"/>
    <lineage>
        <taxon>Eukaryota</taxon>
        <taxon>Metazoa</taxon>
        <taxon>Echinodermata</taxon>
        <taxon>Eleutherozoa</taxon>
        <taxon>Echinozoa</taxon>
        <taxon>Echinoidea</taxon>
        <taxon>Euechinoidea</taxon>
        <taxon>Echinacea</taxon>
        <taxon>Camarodonta</taxon>
        <taxon>Echinidea</taxon>
        <taxon>Strongylocentrotidae</taxon>
        <taxon>Strongylocentrotus</taxon>
    </lineage>
</organism>
<feature type="compositionally biased region" description="Low complexity" evidence="1">
    <location>
        <begin position="151"/>
        <end position="167"/>
    </location>
</feature>
<dbReference type="OMA" id="PYWHPTD"/>
<reference evidence="3" key="2">
    <citation type="submission" date="2021-01" db="UniProtKB">
        <authorList>
            <consortium name="EnsemblMetazoa"/>
        </authorList>
    </citation>
    <scope>IDENTIFICATION</scope>
</reference>
<feature type="chain" id="PRO_5029523589" description="Protein DD3-3" evidence="2">
    <location>
        <begin position="21"/>
        <end position="671"/>
    </location>
</feature>
<feature type="compositionally biased region" description="Polar residues" evidence="1">
    <location>
        <begin position="520"/>
        <end position="529"/>
    </location>
</feature>
<feature type="signal peptide" evidence="2">
    <location>
        <begin position="1"/>
        <end position="20"/>
    </location>
</feature>
<evidence type="ECO:0000313" key="3">
    <source>
        <dbReference type="EnsemblMetazoa" id="XP_785293"/>
    </source>
</evidence>
<dbReference type="InParanoid" id="A0A7M7TGN0"/>
<dbReference type="PANTHER" id="PTHR35170:SF2">
    <property type="entry name" value="PROTEIN DD3-3"/>
    <property type="match status" value="1"/>
</dbReference>
<name>A0A7M7TGN0_STRPU</name>
<sequence length="671" mass="75837">MMIPRGAYLIVLALVLRVQGDVYLHNPRGSNNRLNENTANRQNANRAFDSQNNNRGGYNVGETNANGNTQEQNQYRMQYFASANYETMANDAGKSFYTLEWTNQHGCGGSEDTDPHKLNCNIVIQYMCQPDADTAQGDDDTIRNGENTNTQNHQPRNNENENQQQAANRKNNNVQANRFLQEQWEAYDGCYIRERNAGLFTADQKLKNNNQGYSSAIFTRQNPNGQRRGYECPEERDYYPYWHPTQWRDAAILVGDVAQCEYYQAESFNVKQAYECVEYYDNNNNQRKHASRYNNEADCTANDGEWLAFTNYLEKAPTLATEQACTQATGNGVEYVWGRPWNGNDEECLVALKAPDCQQAPWTRVNHNGNTRGGEASRYTMTLPFFPSQDTMRCAMRLRYNISTDDYDPWNTTSAQNQDTANNVQSPVQQNPYVDIGADHTALRLAINTAQTGRTFQDRSHAIKIMPRPQAAEVQAAKIYNLNVRGKRGNIVQTYPAVEYDFMPNRLEITPEDMVHIQWTGSNRHNNNAPGGDGQTGDAGEGQGGTDRSNFVQMSNSLENYPTPFNDANNMFAAAKVHWIYFDETPDITPEDLAINMASSGYYRCKNQNVCGADSVQQKNEMNNLLNNAPPSYEGALIQVPAGEHKYMSTRNNNFSNRSQKGMLKVATPTA</sequence>
<dbReference type="Proteomes" id="UP000007110">
    <property type="component" value="Unassembled WGS sequence"/>
</dbReference>
<reference evidence="4" key="1">
    <citation type="submission" date="2015-02" db="EMBL/GenBank/DDBJ databases">
        <title>Genome sequencing for Strongylocentrotus purpuratus.</title>
        <authorList>
            <person name="Murali S."/>
            <person name="Liu Y."/>
            <person name="Vee V."/>
            <person name="English A."/>
            <person name="Wang M."/>
            <person name="Skinner E."/>
            <person name="Han Y."/>
            <person name="Muzny D.M."/>
            <person name="Worley K.C."/>
            <person name="Gibbs R.A."/>
        </authorList>
    </citation>
    <scope>NUCLEOTIDE SEQUENCE</scope>
</reference>
<evidence type="ECO:0008006" key="5">
    <source>
        <dbReference type="Google" id="ProtNLM"/>
    </source>
</evidence>
<dbReference type="PANTHER" id="PTHR35170">
    <property type="entry name" value="PROTEIN DD3-3"/>
    <property type="match status" value="1"/>
</dbReference>
<dbReference type="RefSeq" id="XP_785293.2">
    <property type="nucleotide sequence ID" value="XM_780200.5"/>
</dbReference>
<feature type="compositionally biased region" description="Gly residues" evidence="1">
    <location>
        <begin position="531"/>
        <end position="545"/>
    </location>
</feature>
<protein>
    <recommendedName>
        <fullName evidence="5">Protein DD3-3</fullName>
    </recommendedName>
</protein>
<dbReference type="EnsemblMetazoa" id="XM_780200">
    <property type="protein sequence ID" value="XP_785293"/>
    <property type="gene ID" value="LOC580128"/>
</dbReference>
<dbReference type="InterPro" id="IPR053320">
    <property type="entry name" value="Protein_DD3-3_O-glyco"/>
</dbReference>
<evidence type="ECO:0000256" key="1">
    <source>
        <dbReference type="SAM" id="MobiDB-lite"/>
    </source>
</evidence>